<dbReference type="GO" id="GO:0006886">
    <property type="term" value="P:intracellular protein transport"/>
    <property type="evidence" value="ECO:0007669"/>
    <property type="project" value="InterPro"/>
</dbReference>
<evidence type="ECO:0000313" key="10">
    <source>
        <dbReference type="EMBL" id="GBE59094.1"/>
    </source>
</evidence>
<dbReference type="InterPro" id="IPR011012">
    <property type="entry name" value="Longin-like_dom_sf"/>
</dbReference>
<dbReference type="Pfam" id="PF00448">
    <property type="entry name" value="SRP54"/>
    <property type="match status" value="1"/>
</dbReference>
<evidence type="ECO:0000256" key="5">
    <source>
        <dbReference type="ARBA" id="ARBA00023134"/>
    </source>
</evidence>
<dbReference type="FunFam" id="3.40.50.300:FF:000188">
    <property type="entry name" value="signal recognition particle receptor subunit alpha"/>
    <property type="match status" value="1"/>
</dbReference>
<feature type="compositionally biased region" description="Polar residues" evidence="8">
    <location>
        <begin position="140"/>
        <end position="152"/>
    </location>
</feature>
<evidence type="ECO:0000256" key="4">
    <source>
        <dbReference type="ARBA" id="ARBA00022824"/>
    </source>
</evidence>
<dbReference type="GO" id="GO:0003924">
    <property type="term" value="F:GTPase activity"/>
    <property type="evidence" value="ECO:0007669"/>
    <property type="project" value="InterPro"/>
</dbReference>
<dbReference type="PROSITE" id="PS00300">
    <property type="entry name" value="SRP54"/>
    <property type="match status" value="1"/>
</dbReference>
<dbReference type="OrthoDB" id="1727884at2759"/>
<dbReference type="VEuPathDB" id="PiroplasmaDB:BOVATA_005870"/>
<dbReference type="InterPro" id="IPR000897">
    <property type="entry name" value="SRP54_GTPase_dom"/>
</dbReference>
<evidence type="ECO:0000259" key="9">
    <source>
        <dbReference type="PROSITE" id="PS00300"/>
    </source>
</evidence>
<dbReference type="InterPro" id="IPR036225">
    <property type="entry name" value="SRP/SRP_N"/>
</dbReference>
<keyword evidence="4" id="KW-0256">Endoplasmic reticulum</keyword>
<dbReference type="GO" id="GO:0005525">
    <property type="term" value="F:GTP binding"/>
    <property type="evidence" value="ECO:0007669"/>
    <property type="project" value="UniProtKB-KW"/>
</dbReference>
<dbReference type="EMBL" id="BDSA01000001">
    <property type="protein sequence ID" value="GBE59094.1"/>
    <property type="molecule type" value="Genomic_DNA"/>
</dbReference>
<feature type="region of interest" description="Disordered" evidence="8">
    <location>
        <begin position="234"/>
        <end position="255"/>
    </location>
</feature>
<feature type="region of interest" description="Disordered" evidence="8">
    <location>
        <begin position="140"/>
        <end position="221"/>
    </location>
</feature>
<gene>
    <name evidence="10" type="ORF">BOVATA_005870</name>
</gene>
<protein>
    <submittedName>
        <fullName evidence="10">Signal recognition particle receptor alpha</fullName>
    </submittedName>
</protein>
<dbReference type="Gene3D" id="3.30.450.60">
    <property type="match status" value="1"/>
</dbReference>
<evidence type="ECO:0000256" key="3">
    <source>
        <dbReference type="ARBA" id="ARBA00022741"/>
    </source>
</evidence>
<dbReference type="Pfam" id="PF04086">
    <property type="entry name" value="SRP-alpha_N"/>
    <property type="match status" value="1"/>
</dbReference>
<dbReference type="PANTHER" id="PTHR43134:SF1">
    <property type="entry name" value="SIGNAL RECOGNITION PARTICLE RECEPTOR SUBUNIT ALPHA"/>
    <property type="match status" value="1"/>
</dbReference>
<dbReference type="GO" id="GO:0005785">
    <property type="term" value="C:signal recognition particle receptor complex"/>
    <property type="evidence" value="ECO:0007669"/>
    <property type="project" value="InterPro"/>
</dbReference>
<keyword evidence="7 10" id="KW-0675">Receptor</keyword>
<feature type="domain" description="SRP54-type proteins GTP-binding" evidence="9">
    <location>
        <begin position="540"/>
        <end position="553"/>
    </location>
</feature>
<evidence type="ECO:0000256" key="8">
    <source>
        <dbReference type="SAM" id="MobiDB-lite"/>
    </source>
</evidence>
<dbReference type="SUPFAM" id="SSF64356">
    <property type="entry name" value="SNARE-like"/>
    <property type="match status" value="1"/>
</dbReference>
<dbReference type="SUPFAM" id="SSF52540">
    <property type="entry name" value="P-loop containing nucleoside triphosphate hydrolases"/>
    <property type="match status" value="1"/>
</dbReference>
<dbReference type="InterPro" id="IPR007222">
    <property type="entry name" value="Sig_recog_particle_rcpt_asu_N"/>
</dbReference>
<dbReference type="Gene3D" id="3.40.50.300">
    <property type="entry name" value="P-loop containing nucleotide triphosphate hydrolases"/>
    <property type="match status" value="1"/>
</dbReference>
<accession>A0A2H6K7X9</accession>
<evidence type="ECO:0000256" key="6">
    <source>
        <dbReference type="ARBA" id="ARBA00023136"/>
    </source>
</evidence>
<dbReference type="AlphaFoldDB" id="A0A2H6K7X9"/>
<keyword evidence="3" id="KW-0547">Nucleotide-binding</keyword>
<keyword evidence="11" id="KW-1185">Reference proteome</keyword>
<dbReference type="Pfam" id="PF02881">
    <property type="entry name" value="SRP54_N"/>
    <property type="match status" value="1"/>
</dbReference>
<sequence length="567" mass="61816">MIDYACVVSRGGVVLWNQHFDHGFDGHDRQPNGEGLNKLISSVLLEERGATQQASIDCVSFRWKALHSIDAVMYIMYQGIQSSQNIGNLLDTAADIFVAHVRRHHKNPSSINWITDTLGFEFDDEFSQLLYKIGLSASKPATTETTDNTPQRAANGKRDQSKKPGKTGRDWGIRQTVSKREMDALDFSTDKESRSGHKPSTAESAATPQPEAAVDPSTKGGIFRSVRKSLGRIFGRGRSDVTPKPSTDEGSNGPSVLDNFAKMVLKYAGNMVLTPEAIEEPLKELKLKLNAKNVANDISTMICDSISAGLVGKKTASLKSVAATVREALEASVRRILTPKEPINLLRNVSEANARDEVYSVLFLGVNGVGKSTSLAKVTYLLKCNGFKVLLIACDTFRSGAVEQLKIHADKLGVELFERGYGKDPSAICREGMKYARAGGFNVVLIDTAGRMQDNEPLMAALSKLIHVNNPDLLLFVGEALVGNDAVDQLRKFNQAIQRMGESSDELRGRKIDGIILTKFDTVDDKVGAALSMCYITGQPIVFVGTGQTYTNLNKLEINDVVKSLTS</sequence>
<comment type="similarity">
    <text evidence="2">Belongs to the GTP-binding SRP family.</text>
</comment>
<keyword evidence="5" id="KW-0342">GTP-binding</keyword>
<dbReference type="RefSeq" id="XP_028865337.1">
    <property type="nucleotide sequence ID" value="XM_029009504.1"/>
</dbReference>
<dbReference type="InterPro" id="IPR042101">
    <property type="entry name" value="SRP54_N_sf"/>
</dbReference>
<dbReference type="CDD" id="cd17876">
    <property type="entry name" value="SRalpha_C"/>
    <property type="match status" value="1"/>
</dbReference>
<name>A0A2H6K7X9_9APIC</name>
<organism evidence="10 11">
    <name type="scientific">Babesia ovata</name>
    <dbReference type="NCBI Taxonomy" id="189622"/>
    <lineage>
        <taxon>Eukaryota</taxon>
        <taxon>Sar</taxon>
        <taxon>Alveolata</taxon>
        <taxon>Apicomplexa</taxon>
        <taxon>Aconoidasida</taxon>
        <taxon>Piroplasmida</taxon>
        <taxon>Babesiidae</taxon>
        <taxon>Babesia</taxon>
    </lineage>
</organism>
<dbReference type="InterPro" id="IPR027417">
    <property type="entry name" value="P-loop_NTPase"/>
</dbReference>
<dbReference type="Gene3D" id="1.20.120.140">
    <property type="entry name" value="Signal recognition particle SRP54, nucleotide-binding domain"/>
    <property type="match status" value="1"/>
</dbReference>
<proteinExistence type="inferred from homology"/>
<reference evidence="10 11" key="1">
    <citation type="journal article" date="2017" name="BMC Genomics">
        <title>Whole-genome assembly of Babesia ovata and comparative genomics between closely related pathogens.</title>
        <authorList>
            <person name="Yamagishi J."/>
            <person name="Asada M."/>
            <person name="Hakimi H."/>
            <person name="Tanaka T.Q."/>
            <person name="Sugimoto C."/>
            <person name="Kawazu S."/>
        </authorList>
    </citation>
    <scope>NUCLEOTIDE SEQUENCE [LARGE SCALE GENOMIC DNA]</scope>
    <source>
        <strain evidence="10 11">Miyake</strain>
    </source>
</reference>
<evidence type="ECO:0000256" key="1">
    <source>
        <dbReference type="ARBA" id="ARBA00004397"/>
    </source>
</evidence>
<evidence type="ECO:0000256" key="7">
    <source>
        <dbReference type="ARBA" id="ARBA00023170"/>
    </source>
</evidence>
<comment type="subcellular location">
    <subcellularLocation>
        <location evidence="1">Endoplasmic reticulum membrane</location>
        <topology evidence="1">Peripheral membrane protein</topology>
        <orientation evidence="1">Cytoplasmic side</orientation>
    </subcellularLocation>
</comment>
<dbReference type="Proteomes" id="UP000236319">
    <property type="component" value="Unassembled WGS sequence"/>
</dbReference>
<dbReference type="PANTHER" id="PTHR43134">
    <property type="entry name" value="SIGNAL RECOGNITION PARTICLE RECEPTOR SUBUNIT ALPHA"/>
    <property type="match status" value="1"/>
</dbReference>
<comment type="caution">
    <text evidence="10">The sequence shown here is derived from an EMBL/GenBank/DDBJ whole genome shotgun (WGS) entry which is preliminary data.</text>
</comment>
<dbReference type="CDD" id="cd14826">
    <property type="entry name" value="SR_alpha_SRX"/>
    <property type="match status" value="1"/>
</dbReference>
<dbReference type="SUPFAM" id="SSF47364">
    <property type="entry name" value="Domain of the SRP/SRP receptor G-proteins"/>
    <property type="match status" value="1"/>
</dbReference>
<dbReference type="GO" id="GO:0005047">
    <property type="term" value="F:signal recognition particle binding"/>
    <property type="evidence" value="ECO:0007669"/>
    <property type="project" value="InterPro"/>
</dbReference>
<keyword evidence="6" id="KW-0472">Membrane</keyword>
<feature type="compositionally biased region" description="Polar residues" evidence="8">
    <location>
        <begin position="244"/>
        <end position="254"/>
    </location>
</feature>
<evidence type="ECO:0000313" key="11">
    <source>
        <dbReference type="Proteomes" id="UP000236319"/>
    </source>
</evidence>
<dbReference type="SMART" id="SM00962">
    <property type="entry name" value="SRP54"/>
    <property type="match status" value="1"/>
</dbReference>
<dbReference type="InterPro" id="IPR003593">
    <property type="entry name" value="AAA+_ATPase"/>
</dbReference>
<dbReference type="GeneID" id="39872864"/>
<feature type="compositionally biased region" description="Basic and acidic residues" evidence="8">
    <location>
        <begin position="156"/>
        <end position="195"/>
    </location>
</feature>
<dbReference type="InterPro" id="IPR013822">
    <property type="entry name" value="Signal_recog_particl_SRP54_hlx"/>
</dbReference>
<evidence type="ECO:0000256" key="2">
    <source>
        <dbReference type="ARBA" id="ARBA00008531"/>
    </source>
</evidence>
<dbReference type="SMART" id="SM00382">
    <property type="entry name" value="AAA"/>
    <property type="match status" value="1"/>
</dbReference>
<dbReference type="GO" id="GO:0006614">
    <property type="term" value="P:SRP-dependent cotranslational protein targeting to membrane"/>
    <property type="evidence" value="ECO:0007669"/>
    <property type="project" value="InterPro"/>
</dbReference>